<feature type="domain" description="E3 ubiquitin-protein ligase UBR-like C-terminal" evidence="2">
    <location>
        <begin position="1277"/>
        <end position="1673"/>
    </location>
</feature>
<dbReference type="GO" id="GO:0000151">
    <property type="term" value="C:ubiquitin ligase complex"/>
    <property type="evidence" value="ECO:0007669"/>
    <property type="project" value="TreeGrafter"/>
</dbReference>
<dbReference type="EC" id="2.3.2.27" evidence="1"/>
<dbReference type="OrthoDB" id="26387at2759"/>
<keyword evidence="1" id="KW-0479">Metal-binding</keyword>
<dbReference type="GO" id="GO:0008270">
    <property type="term" value="F:zinc ion binding"/>
    <property type="evidence" value="ECO:0007669"/>
    <property type="project" value="UniProtKB-UniRule"/>
</dbReference>
<dbReference type="GO" id="GO:0016567">
    <property type="term" value="P:protein ubiquitination"/>
    <property type="evidence" value="ECO:0007669"/>
    <property type="project" value="UniProtKB-UniRule"/>
</dbReference>
<dbReference type="Pfam" id="PF22960">
    <property type="entry name" value="WHD_UBR1"/>
    <property type="match status" value="1"/>
</dbReference>
<name>A0A1E3NN46_9ASCO</name>
<dbReference type="GO" id="GO:0005737">
    <property type="term" value="C:cytoplasm"/>
    <property type="evidence" value="ECO:0007669"/>
    <property type="project" value="TreeGrafter"/>
</dbReference>
<dbReference type="GO" id="GO:0061630">
    <property type="term" value="F:ubiquitin protein ligase activity"/>
    <property type="evidence" value="ECO:0007669"/>
    <property type="project" value="UniProtKB-UniRule"/>
</dbReference>
<dbReference type="GeneID" id="30178991"/>
<evidence type="ECO:0000259" key="3">
    <source>
        <dbReference type="Pfam" id="PF22960"/>
    </source>
</evidence>
<comment type="function">
    <text evidence="1">Ubiquitin ligase protein which is a component of the N-end rule pathway. Recognizes and binds to proteins bearing specific N-terminal residues that are destabilizing according to the N-end rule, leading to their ubiquitination and subsequent degradation.</text>
</comment>
<dbReference type="PANTHER" id="PTHR21497">
    <property type="entry name" value="UBIQUITIN LIGASE E3 ALPHA-RELATED"/>
    <property type="match status" value="1"/>
</dbReference>
<keyword evidence="1" id="KW-0808">Transferase</keyword>
<dbReference type="RefSeq" id="XP_019018181.1">
    <property type="nucleotide sequence ID" value="XM_019162304.1"/>
</dbReference>
<accession>A0A1E3NN46</accession>
<organism evidence="4 5">
    <name type="scientific">Pichia membranifaciens NRRL Y-2026</name>
    <dbReference type="NCBI Taxonomy" id="763406"/>
    <lineage>
        <taxon>Eukaryota</taxon>
        <taxon>Fungi</taxon>
        <taxon>Dikarya</taxon>
        <taxon>Ascomycota</taxon>
        <taxon>Saccharomycotina</taxon>
        <taxon>Pichiomycetes</taxon>
        <taxon>Pichiales</taxon>
        <taxon>Pichiaceae</taxon>
        <taxon>Pichia</taxon>
    </lineage>
</organism>
<keyword evidence="5" id="KW-1185">Reference proteome</keyword>
<dbReference type="Pfam" id="PF18995">
    <property type="entry name" value="PRT6_C"/>
    <property type="match status" value="1"/>
</dbReference>
<dbReference type="STRING" id="763406.A0A1E3NN46"/>
<dbReference type="GO" id="GO:0071596">
    <property type="term" value="P:ubiquitin-dependent protein catabolic process via the N-end rule pathway"/>
    <property type="evidence" value="ECO:0007669"/>
    <property type="project" value="UniProtKB-UniRule"/>
</dbReference>
<dbReference type="Proteomes" id="UP000094455">
    <property type="component" value="Unassembled WGS sequence"/>
</dbReference>
<dbReference type="UniPathway" id="UPA00143"/>
<evidence type="ECO:0000313" key="5">
    <source>
        <dbReference type="Proteomes" id="UP000094455"/>
    </source>
</evidence>
<dbReference type="EMBL" id="KV454002">
    <property type="protein sequence ID" value="ODQ47068.1"/>
    <property type="molecule type" value="Genomic_DNA"/>
</dbReference>
<sequence>LGVLADFIIDITNHSISCLSPPERVDQIRLAHQMGVLNAKVYHGVDYDSPKYALLIYSDQVHQYKDAVQRIRFTTGKVLEYAEMIASRCNEYGRAIVMVSDNIQFLLRKQEILTSTGLTGCIKNVREAFREEMCSDIISWIFEFTQSNIAKYNWAVRCTISRSFLRPYNRGCMDQWLDVYHDKVLLNPLCLRTNSKVSTTSDTSSNESSWNLSEELKNDCQYYDSIKETDTYNGSRLQFLLLFDVRFCKKTRIDLHNIYIPPIAKNSVYGKMLVAQFIDIYDNILTLFLLVDREPELSVMPLLSTQLFSSPSNDSLILKHGDMVKMIRSIYSYVTTGQTTNTLQSDNLMQSNISGVVFSTLKNRKWAHVLLDLSYVITRNPDIDNIFTIFLCFPEYVHFLGVFQSKPVFQREAEKHVEYESQDYTVFFNAVSVISHFSENLGKILSRPFTETLYIIIIRKIIELTFSDKQEDDSLGRFYHKIIDDKEEAICLQSCQEFPGFNVIKFDVMKGKVSFLHPLHNMFSWLVEMDQSMDSERSLLNLMDIIQGEYEFYLNEKVGSNSKAIGDLQLSKYEGVMGFFDIPLRKIVLISQIKVGLWVRNGTSVKSQMNLYRYGASREFGYMRDLFLCQVYVGYFRYAQLVMYTIFDRWKLLSWVNGNLSTLPYPPHHMQAILEEFILFMIYLVTEDLHLHKKDAVYVSDQLIQREIVHSLCFDSKNHNEITSCIPDHVCSLRRFPIVFQKCVEPVKDYDEIAEERLYRLKPELIDTIDPYYVHFNSNRRDSCISKMKEYIARKMNINPINVVIEPKVIDWRDSPFERVVDVLLDEKLLLFLHTTLLHCKLQISNDTNSQRKNATKENHESLLSLTLHLTHIAMKHKNIKEVKDIELSKLFVELLSIYECNVVIELNAKVKSIMHIIYNILKSMQFDFQQNIPKFNPDIFSTNFVKTENESRSINDLSYDRKKKLAKKKRNKLLAKLKKQQQKFAENFMVDDYNSVDGTYNDGEMEDDSDTSCPSWKYPEHTCLLCHMPPADEKEVFGVFSYITESNEFRYVPTQNDYWFYKAFGGNSSLDESACSNERLNNFIAKSEYESVIGPGFPSADEELNGSGYNDNMALITSCSHGMHDQCFKQYYEASMDKQLSQITRTVPENIQRREFICPLCKSINNVFIPVYYSKNNKRFDKNFERHLNTKDILNPFLDDKLLKNPNLLAGIRDELIENVKASMKPKDWFIDEELEFDGSKKYTFNSKSKIPLALKDCLIAVTSVSPPFESFGLVISKTIESLEILLRGEGYNEQSQQKLLIFQLNNRSLTTIRIWLQISEIFKSTLGIQRDDILAKDNSHLYSQSLVGSYSNLFQDDNLMFNGQDYFTGLIHCEEVKYIGYPFQKLVGIFFVKHIKQSIMKVLVILMNRDERIRLGVASSERFDILGADKFEGNRDHLRKIICNFIDVDTCNEALVDVVYSMTIRLITPFIRKCLILAYAKYARFDETQVKVNNGLRECDRICEVLKVPKVDDIIEKLEVVFFKLVSTKQKKELLRSRVAYPGMIRLINLPEELNDLYIRYYNLIDEKDRAEEPAICLFCGDIIDVQKNRYGDEFGSCTMHLRWECINGGRGLFFLPRNNCCLLLDNGKGCFIDSPYRDAHGETDKDCKKGHNLRLSRRKYEEFQKSVWLTHNIQNVIAQKLENLTDIGGWCTL</sequence>
<dbReference type="InterPro" id="IPR055194">
    <property type="entry name" value="UBR1-like_WH"/>
</dbReference>
<evidence type="ECO:0000256" key="1">
    <source>
        <dbReference type="RuleBase" id="RU366018"/>
    </source>
</evidence>
<evidence type="ECO:0000259" key="2">
    <source>
        <dbReference type="Pfam" id="PF18995"/>
    </source>
</evidence>
<feature type="non-terminal residue" evidence="4">
    <location>
        <position position="1"/>
    </location>
</feature>
<proteinExistence type="inferred from homology"/>
<feature type="non-terminal residue" evidence="4">
    <location>
        <position position="1696"/>
    </location>
</feature>
<dbReference type="InterPro" id="IPR044046">
    <property type="entry name" value="E3_ligase_UBR-like_C"/>
</dbReference>
<comment type="similarity">
    <text evidence="1">Belongs to the E3 ubiquitin-protein ligase UBR1-like family.</text>
</comment>
<reference evidence="4 5" key="1">
    <citation type="journal article" date="2016" name="Proc. Natl. Acad. Sci. U.S.A.">
        <title>Comparative genomics of biotechnologically important yeasts.</title>
        <authorList>
            <person name="Riley R."/>
            <person name="Haridas S."/>
            <person name="Wolfe K.H."/>
            <person name="Lopes M.R."/>
            <person name="Hittinger C.T."/>
            <person name="Goeker M."/>
            <person name="Salamov A.A."/>
            <person name="Wisecaver J.H."/>
            <person name="Long T.M."/>
            <person name="Calvey C.H."/>
            <person name="Aerts A.L."/>
            <person name="Barry K.W."/>
            <person name="Choi C."/>
            <person name="Clum A."/>
            <person name="Coughlan A.Y."/>
            <person name="Deshpande S."/>
            <person name="Douglass A.P."/>
            <person name="Hanson S.J."/>
            <person name="Klenk H.-P."/>
            <person name="LaButti K.M."/>
            <person name="Lapidus A."/>
            <person name="Lindquist E.A."/>
            <person name="Lipzen A.M."/>
            <person name="Meier-Kolthoff J.P."/>
            <person name="Ohm R.A."/>
            <person name="Otillar R.P."/>
            <person name="Pangilinan J.L."/>
            <person name="Peng Y."/>
            <person name="Rokas A."/>
            <person name="Rosa C.A."/>
            <person name="Scheuner C."/>
            <person name="Sibirny A.A."/>
            <person name="Slot J.C."/>
            <person name="Stielow J.B."/>
            <person name="Sun H."/>
            <person name="Kurtzman C.P."/>
            <person name="Blackwell M."/>
            <person name="Grigoriev I.V."/>
            <person name="Jeffries T.W."/>
        </authorList>
    </citation>
    <scope>NUCLEOTIDE SEQUENCE [LARGE SCALE GENOMIC DNA]</scope>
    <source>
        <strain evidence="4 5">NRRL Y-2026</strain>
    </source>
</reference>
<evidence type="ECO:0000313" key="4">
    <source>
        <dbReference type="EMBL" id="ODQ47068.1"/>
    </source>
</evidence>
<dbReference type="PANTHER" id="PTHR21497:SF24">
    <property type="entry name" value="E3 UBIQUITIN-PROTEIN LIGASE UBR1"/>
    <property type="match status" value="1"/>
</dbReference>
<protein>
    <recommendedName>
        <fullName evidence="1">E3 ubiquitin-protein ligase</fullName>
        <ecNumber evidence="1">2.3.2.27</ecNumber>
    </recommendedName>
</protein>
<gene>
    <name evidence="4" type="ORF">PICMEDRAFT_23291</name>
</gene>
<keyword evidence="1" id="KW-0862">Zinc</keyword>
<dbReference type="InterPro" id="IPR039164">
    <property type="entry name" value="UBR1-like"/>
</dbReference>
<keyword evidence="1" id="KW-0863">Zinc-finger</keyword>
<feature type="domain" description="E3 ubiquitin-protein ligase UBR1-like winged-helix" evidence="3">
    <location>
        <begin position="704"/>
        <end position="797"/>
    </location>
</feature>
<comment type="pathway">
    <text evidence="1">Protein modification; protein ubiquitination.</text>
</comment>
<keyword evidence="1" id="KW-0833">Ubl conjugation pathway</keyword>
<comment type="catalytic activity">
    <reaction evidence="1">
        <text>S-ubiquitinyl-[E2 ubiquitin-conjugating enzyme]-L-cysteine + [acceptor protein]-L-lysine = [E2 ubiquitin-conjugating enzyme]-L-cysteine + N(6)-ubiquitinyl-[acceptor protein]-L-lysine.</text>
        <dbReference type="EC" id="2.3.2.27"/>
    </reaction>
</comment>